<proteinExistence type="inferred from homology"/>
<evidence type="ECO:0000256" key="4">
    <source>
        <dbReference type="ARBA" id="ARBA00022525"/>
    </source>
</evidence>
<feature type="signal peptide" evidence="13">
    <location>
        <begin position="1"/>
        <end position="20"/>
    </location>
</feature>
<keyword evidence="15" id="KW-1185">Reference proteome</keyword>
<dbReference type="EC" id="3.2.1.17" evidence="11"/>
<feature type="chain" id="PRO_5034995538" description="Lysozyme" evidence="13">
    <location>
        <begin position="21"/>
        <end position="464"/>
    </location>
</feature>
<evidence type="ECO:0000256" key="9">
    <source>
        <dbReference type="ARBA" id="ARBA00023295"/>
    </source>
</evidence>
<dbReference type="GO" id="GO:0016998">
    <property type="term" value="P:cell wall macromolecule catabolic process"/>
    <property type="evidence" value="ECO:0007669"/>
    <property type="project" value="InterPro"/>
</dbReference>
<keyword evidence="4" id="KW-0964">Secreted</keyword>
<feature type="region of interest" description="Disordered" evidence="12">
    <location>
        <begin position="445"/>
        <end position="464"/>
    </location>
</feature>
<keyword evidence="9 11" id="KW-0326">Glycosidase</keyword>
<dbReference type="InterPro" id="IPR017853">
    <property type="entry name" value="GH"/>
</dbReference>
<evidence type="ECO:0000256" key="8">
    <source>
        <dbReference type="ARBA" id="ARBA00023157"/>
    </source>
</evidence>
<evidence type="ECO:0000256" key="2">
    <source>
        <dbReference type="ARBA" id="ARBA00004613"/>
    </source>
</evidence>
<keyword evidence="5" id="KW-0929">Antimicrobial</keyword>
<dbReference type="PANTHER" id="PTHR34135:SF2">
    <property type="entry name" value="LYSOZYME"/>
    <property type="match status" value="1"/>
</dbReference>
<evidence type="ECO:0000256" key="3">
    <source>
        <dbReference type="ARBA" id="ARBA00010646"/>
    </source>
</evidence>
<dbReference type="GO" id="GO:0003796">
    <property type="term" value="F:lysozyme activity"/>
    <property type="evidence" value="ECO:0007669"/>
    <property type="project" value="UniProtKB-EC"/>
</dbReference>
<protein>
    <recommendedName>
        <fullName evidence="11">Lysozyme</fullName>
        <ecNumber evidence="11">3.2.1.17</ecNumber>
    </recommendedName>
</protein>
<name>A0A8H4QVQ2_9AGAR</name>
<accession>A0A8H4QVQ2</accession>
<dbReference type="PROSITE" id="PS51904">
    <property type="entry name" value="GLYCOSYL_HYDROL_F25_2"/>
    <property type="match status" value="2"/>
</dbReference>
<dbReference type="InterPro" id="IPR008270">
    <property type="entry name" value="Glyco_hydro_25_AS"/>
</dbReference>
<dbReference type="GO" id="GO:0009253">
    <property type="term" value="P:peptidoglycan catabolic process"/>
    <property type="evidence" value="ECO:0007669"/>
    <property type="project" value="InterPro"/>
</dbReference>
<organism evidence="14 15">
    <name type="scientific">Agrocybe pediades</name>
    <dbReference type="NCBI Taxonomy" id="84607"/>
    <lineage>
        <taxon>Eukaryota</taxon>
        <taxon>Fungi</taxon>
        <taxon>Dikarya</taxon>
        <taxon>Basidiomycota</taxon>
        <taxon>Agaricomycotina</taxon>
        <taxon>Agaricomycetes</taxon>
        <taxon>Agaricomycetidae</taxon>
        <taxon>Agaricales</taxon>
        <taxon>Agaricineae</taxon>
        <taxon>Strophariaceae</taxon>
        <taxon>Agrocybe</taxon>
    </lineage>
</organism>
<dbReference type="InterPro" id="IPR002053">
    <property type="entry name" value="Glyco_hydro_25"/>
</dbReference>
<evidence type="ECO:0000256" key="5">
    <source>
        <dbReference type="ARBA" id="ARBA00022529"/>
    </source>
</evidence>
<evidence type="ECO:0000256" key="7">
    <source>
        <dbReference type="ARBA" id="ARBA00022801"/>
    </source>
</evidence>
<dbReference type="SMART" id="SM00641">
    <property type="entry name" value="Glyco_25"/>
    <property type="match status" value="2"/>
</dbReference>
<gene>
    <name evidence="14" type="ORF">D9613_011642</name>
</gene>
<dbReference type="PROSITE" id="PS00953">
    <property type="entry name" value="GLYCOSYL_HYDROL_F25_1"/>
    <property type="match status" value="1"/>
</dbReference>
<evidence type="ECO:0000256" key="12">
    <source>
        <dbReference type="SAM" id="MobiDB-lite"/>
    </source>
</evidence>
<evidence type="ECO:0000256" key="6">
    <source>
        <dbReference type="ARBA" id="ARBA00022638"/>
    </source>
</evidence>
<dbReference type="GO" id="GO:0016052">
    <property type="term" value="P:carbohydrate catabolic process"/>
    <property type="evidence" value="ECO:0007669"/>
    <property type="project" value="TreeGrafter"/>
</dbReference>
<dbReference type="Gene3D" id="3.20.20.80">
    <property type="entry name" value="Glycosidases"/>
    <property type="match status" value="2"/>
</dbReference>
<evidence type="ECO:0000313" key="14">
    <source>
        <dbReference type="EMBL" id="KAF4618272.1"/>
    </source>
</evidence>
<sequence>MKYFLSLTAALAAAASSVYAAAIEGRAMPKGIDVSHWQGNINWGAVKSSGVSFAYIKATEGTTYKDPQFSSNYVGATNVGIIRGGYHFARPSESSGAAQANFFLANGGGWSGDGRTLPGGLDLEAGCSGLSQSAMVNWIKDFSNTYHARTGRYPVIYTTTSWWKTCTGNNPSFGADNPLWIARWGSSIGELPAGWQFTSFWQYADKGPNPGDQDYFNGSDAGLQSSTPSFPRMRSSLSLVGTIALAISAASASPIAVEKRAMPLGIDVSHYQPSINWATVKKNGVEFVYIKATEGHTYISPSFSSQYTGATKEGLLRGGYHFAQPASSSGATQAKYFLAHGGGWSGDGQTLPGALDIEYNPSGAECYGLTHAEMVSWIKDFSDTYHKSTKRYPVIYTTTDWWKTCTGNSAAFGKTNPLWIAHYASSIGTLPAGWDVATFWQNADSGANPGDQDKFNGSKTGLKK</sequence>
<keyword evidence="13" id="KW-0732">Signal</keyword>
<dbReference type="CDD" id="cd06412">
    <property type="entry name" value="GH25_CH-type"/>
    <property type="match status" value="2"/>
</dbReference>
<reference evidence="14 15" key="1">
    <citation type="submission" date="2019-12" db="EMBL/GenBank/DDBJ databases">
        <authorList>
            <person name="Floudas D."/>
            <person name="Bentzer J."/>
            <person name="Ahren D."/>
            <person name="Johansson T."/>
            <person name="Persson P."/>
            <person name="Tunlid A."/>
        </authorList>
    </citation>
    <scope>NUCLEOTIDE SEQUENCE [LARGE SCALE GENOMIC DNA]</scope>
    <source>
        <strain evidence="14 15">CBS 102.39</strain>
    </source>
</reference>
<dbReference type="GO" id="GO:0031640">
    <property type="term" value="P:killing of cells of another organism"/>
    <property type="evidence" value="ECO:0007669"/>
    <property type="project" value="UniProtKB-KW"/>
</dbReference>
<dbReference type="EMBL" id="JAACJL010000018">
    <property type="protein sequence ID" value="KAF4618272.1"/>
    <property type="molecule type" value="Genomic_DNA"/>
</dbReference>
<evidence type="ECO:0000256" key="11">
    <source>
        <dbReference type="RuleBase" id="RU361176"/>
    </source>
</evidence>
<dbReference type="SUPFAM" id="SSF51445">
    <property type="entry name" value="(Trans)glycosidases"/>
    <property type="match status" value="2"/>
</dbReference>
<dbReference type="InterPro" id="IPR018077">
    <property type="entry name" value="Glyco_hydro_fam25_subgr"/>
</dbReference>
<dbReference type="GO" id="GO:0042742">
    <property type="term" value="P:defense response to bacterium"/>
    <property type="evidence" value="ECO:0007669"/>
    <property type="project" value="UniProtKB-KW"/>
</dbReference>
<dbReference type="GO" id="GO:0005576">
    <property type="term" value="C:extracellular region"/>
    <property type="evidence" value="ECO:0007669"/>
    <property type="project" value="UniProtKB-SubCell"/>
</dbReference>
<dbReference type="Pfam" id="PF01183">
    <property type="entry name" value="Glyco_hydro_25"/>
    <property type="match status" value="2"/>
</dbReference>
<comment type="caution">
    <text evidence="14">The sequence shown here is derived from an EMBL/GenBank/DDBJ whole genome shotgun (WGS) entry which is preliminary data.</text>
</comment>
<dbReference type="AlphaFoldDB" id="A0A8H4QVQ2"/>
<evidence type="ECO:0000256" key="10">
    <source>
        <dbReference type="ARBA" id="ARBA00055588"/>
    </source>
</evidence>
<comment type="function">
    <text evidence="10">This enzyme has both lysozyme (acetylmuramidase) and diacetylmuramidase activities.</text>
</comment>
<keyword evidence="6" id="KW-0081">Bacteriolytic enzyme</keyword>
<keyword evidence="8" id="KW-1015">Disulfide bond</keyword>
<evidence type="ECO:0000256" key="1">
    <source>
        <dbReference type="ARBA" id="ARBA00000632"/>
    </source>
</evidence>
<comment type="similarity">
    <text evidence="3 11">Belongs to the glycosyl hydrolase 25 family.</text>
</comment>
<dbReference type="Proteomes" id="UP000521872">
    <property type="component" value="Unassembled WGS sequence"/>
</dbReference>
<keyword evidence="7 11" id="KW-0378">Hydrolase</keyword>
<comment type="subcellular location">
    <subcellularLocation>
        <location evidence="2">Secreted</location>
    </subcellularLocation>
</comment>
<evidence type="ECO:0000256" key="13">
    <source>
        <dbReference type="SAM" id="SignalP"/>
    </source>
</evidence>
<evidence type="ECO:0000313" key="15">
    <source>
        <dbReference type="Proteomes" id="UP000521872"/>
    </source>
</evidence>
<comment type="catalytic activity">
    <reaction evidence="1 11">
        <text>Hydrolysis of (1-&gt;4)-beta-linkages between N-acetylmuramic acid and N-acetyl-D-glucosamine residues in a peptidoglycan and between N-acetyl-D-glucosamine residues in chitodextrins.</text>
        <dbReference type="EC" id="3.2.1.17"/>
    </reaction>
</comment>
<dbReference type="PANTHER" id="PTHR34135">
    <property type="entry name" value="LYSOZYME"/>
    <property type="match status" value="1"/>
</dbReference>
<dbReference type="FunFam" id="3.20.20.80:FF:000060">
    <property type="entry name" value="Lysozyme M1"/>
    <property type="match status" value="2"/>
</dbReference>